<dbReference type="PANTHER" id="PTHR35399">
    <property type="entry name" value="SLR8030 PROTEIN"/>
    <property type="match status" value="1"/>
</dbReference>
<accession>A0A6J4HK83</accession>
<dbReference type="Pfam" id="PF05787">
    <property type="entry name" value="PhoX"/>
    <property type="match status" value="1"/>
</dbReference>
<name>A0A6J4HK83_9CHLR</name>
<evidence type="ECO:0008006" key="2">
    <source>
        <dbReference type="Google" id="ProtNLM"/>
    </source>
</evidence>
<proteinExistence type="predicted"/>
<reference evidence="1" key="1">
    <citation type="submission" date="2020-02" db="EMBL/GenBank/DDBJ databases">
        <authorList>
            <person name="Meier V. D."/>
        </authorList>
    </citation>
    <scope>NUCLEOTIDE SEQUENCE</scope>
    <source>
        <strain evidence="1">AVDCRST_MAG93</strain>
    </source>
</reference>
<feature type="non-terminal residue" evidence="1">
    <location>
        <position position="1"/>
    </location>
</feature>
<organism evidence="1">
    <name type="scientific">uncultured Chloroflexia bacterium</name>
    <dbReference type="NCBI Taxonomy" id="1672391"/>
    <lineage>
        <taxon>Bacteria</taxon>
        <taxon>Bacillati</taxon>
        <taxon>Chloroflexota</taxon>
        <taxon>Chloroflexia</taxon>
        <taxon>environmental samples</taxon>
    </lineage>
</organism>
<gene>
    <name evidence="1" type="ORF">AVDCRST_MAG93-648</name>
</gene>
<dbReference type="AlphaFoldDB" id="A0A6J4HK83"/>
<dbReference type="Gene3D" id="2.120.10.30">
    <property type="entry name" value="TolB, C-terminal domain"/>
    <property type="match status" value="1"/>
</dbReference>
<sequence>KNLPLFEAGKLYAGDFQNGKWVLLDYESQQALKDAKTPEGAPLFTSQADVLFNSKTAATTLKATPLDRPEDLEVHPVTGDIYAALTNNSSHGNFHGQIIRIRETNGDPESTTFEWDFLAVGGPQSGFSSPDNLAFDPYGNLWMVTDITTSAVGKGIYAFQGNNAMFFFNTEGPDAGKAVQFASGPVECELTGPAWTPDGTTLFLSIQHPGEQSESLAELHSHWPNLRGDPVPRPGVVAITGFPGWQR</sequence>
<dbReference type="InterPro" id="IPR008557">
    <property type="entry name" value="PhoX"/>
</dbReference>
<dbReference type="InterPro" id="IPR011042">
    <property type="entry name" value="6-blade_b-propeller_TolB-like"/>
</dbReference>
<protein>
    <recommendedName>
        <fullName evidence="2">Phosphatase</fullName>
    </recommendedName>
</protein>
<dbReference type="EMBL" id="CADCTR010000210">
    <property type="protein sequence ID" value="CAA9225637.1"/>
    <property type="molecule type" value="Genomic_DNA"/>
</dbReference>
<dbReference type="PANTHER" id="PTHR35399:SF2">
    <property type="entry name" value="DUF839 DOMAIN-CONTAINING PROTEIN"/>
    <property type="match status" value="1"/>
</dbReference>
<dbReference type="SUPFAM" id="SSF63829">
    <property type="entry name" value="Calcium-dependent phosphotriesterase"/>
    <property type="match status" value="1"/>
</dbReference>
<evidence type="ECO:0000313" key="1">
    <source>
        <dbReference type="EMBL" id="CAA9225637.1"/>
    </source>
</evidence>